<dbReference type="Gene3D" id="1.10.287.110">
    <property type="entry name" value="DnaJ domain"/>
    <property type="match status" value="1"/>
</dbReference>
<evidence type="ECO:0000256" key="2">
    <source>
        <dbReference type="SAM" id="MobiDB-lite"/>
    </source>
</evidence>
<feature type="domain" description="J" evidence="3">
    <location>
        <begin position="3"/>
        <end position="73"/>
    </location>
</feature>
<dbReference type="GO" id="GO:0051087">
    <property type="term" value="F:protein-folding chaperone binding"/>
    <property type="evidence" value="ECO:0007669"/>
    <property type="project" value="TreeGrafter"/>
</dbReference>
<organism evidence="4 5">
    <name type="scientific">Fusobacterium ulcerans</name>
    <dbReference type="NCBI Taxonomy" id="861"/>
    <lineage>
        <taxon>Bacteria</taxon>
        <taxon>Fusobacteriati</taxon>
        <taxon>Fusobacteriota</taxon>
        <taxon>Fusobacteriia</taxon>
        <taxon>Fusobacteriales</taxon>
        <taxon>Fusobacteriaceae</taxon>
        <taxon>Fusobacterium</taxon>
    </lineage>
</organism>
<keyword evidence="1" id="KW-0143">Chaperone</keyword>
<dbReference type="InterPro" id="IPR001623">
    <property type="entry name" value="DnaJ_domain"/>
</dbReference>
<name>A0AAX2J9G0_9FUSO</name>
<dbReference type="GO" id="GO:0051787">
    <property type="term" value="F:misfolded protein binding"/>
    <property type="evidence" value="ECO:0007669"/>
    <property type="project" value="TreeGrafter"/>
</dbReference>
<reference evidence="4 5" key="1">
    <citation type="submission" date="2018-06" db="EMBL/GenBank/DDBJ databases">
        <authorList>
            <consortium name="Pathogen Informatics"/>
            <person name="Doyle S."/>
        </authorList>
    </citation>
    <scope>NUCLEOTIDE SEQUENCE [LARGE SCALE GENOMIC DNA]</scope>
    <source>
        <strain evidence="4 5">NCTC12112</strain>
    </source>
</reference>
<dbReference type="SMART" id="SM00271">
    <property type="entry name" value="DnaJ"/>
    <property type="match status" value="1"/>
</dbReference>
<dbReference type="Pfam" id="PF00226">
    <property type="entry name" value="DnaJ"/>
    <property type="match status" value="1"/>
</dbReference>
<evidence type="ECO:0000259" key="3">
    <source>
        <dbReference type="PROSITE" id="PS50076"/>
    </source>
</evidence>
<proteinExistence type="predicted"/>
<dbReference type="SUPFAM" id="SSF46565">
    <property type="entry name" value="Chaperone J-domain"/>
    <property type="match status" value="1"/>
</dbReference>
<dbReference type="InterPro" id="IPR036869">
    <property type="entry name" value="J_dom_sf"/>
</dbReference>
<accession>A0AAX2J9G0</accession>
<dbReference type="GO" id="GO:0036503">
    <property type="term" value="P:ERAD pathway"/>
    <property type="evidence" value="ECO:0007669"/>
    <property type="project" value="TreeGrafter"/>
</dbReference>
<dbReference type="KEGG" id="ful:C4N20_13680"/>
<dbReference type="CDD" id="cd06257">
    <property type="entry name" value="DnaJ"/>
    <property type="match status" value="1"/>
</dbReference>
<dbReference type="PANTHER" id="PTHR44360">
    <property type="entry name" value="DNAJ HOMOLOG SUBFAMILY B MEMBER 9"/>
    <property type="match status" value="1"/>
</dbReference>
<dbReference type="RefSeq" id="WP_005977631.1">
    <property type="nucleotide sequence ID" value="NZ_CABKNW010000002.1"/>
</dbReference>
<gene>
    <name evidence="4" type="primary">dnaJ_3</name>
    <name evidence="4" type="ORF">NCTC12112_01303</name>
</gene>
<dbReference type="Proteomes" id="UP000249008">
    <property type="component" value="Chromosome 1"/>
</dbReference>
<dbReference type="AlphaFoldDB" id="A0AAX2J9G0"/>
<protein>
    <submittedName>
        <fullName evidence="4">Chaperone protein DnaJ</fullName>
    </submittedName>
</protein>
<dbReference type="PROSITE" id="PS50076">
    <property type="entry name" value="DNAJ_2"/>
    <property type="match status" value="1"/>
</dbReference>
<sequence>MKSLYEILGVNSDSGKDEIKKKYRELAKKYHPDRMINASEKEKVEAEKKFREINDAYTILSDDEKRNEYDKMAESKNGYGKNKKSRAKTEREDYGDIYEKFTKEGMNSMFGKFFDPEKKSSEKGDSKMKEQTNNMFESFFSFNGRKKK</sequence>
<dbReference type="EMBL" id="LS483487">
    <property type="protein sequence ID" value="SQJ02358.1"/>
    <property type="molecule type" value="Genomic_DNA"/>
</dbReference>
<dbReference type="GeneID" id="78455872"/>
<dbReference type="InterPro" id="IPR051948">
    <property type="entry name" value="Hsp70_co-chaperone_J-domain"/>
</dbReference>
<evidence type="ECO:0000256" key="1">
    <source>
        <dbReference type="ARBA" id="ARBA00023186"/>
    </source>
</evidence>
<evidence type="ECO:0000313" key="5">
    <source>
        <dbReference type="Proteomes" id="UP000249008"/>
    </source>
</evidence>
<feature type="region of interest" description="Disordered" evidence="2">
    <location>
        <begin position="112"/>
        <end position="135"/>
    </location>
</feature>
<dbReference type="PANTHER" id="PTHR44360:SF1">
    <property type="entry name" value="DNAJ HOMOLOG SUBFAMILY B MEMBER 9"/>
    <property type="match status" value="1"/>
</dbReference>
<evidence type="ECO:0000313" key="4">
    <source>
        <dbReference type="EMBL" id="SQJ02358.1"/>
    </source>
</evidence>
<dbReference type="PRINTS" id="PR00625">
    <property type="entry name" value="JDOMAIN"/>
</dbReference>
<feature type="compositionally biased region" description="Basic and acidic residues" evidence="2">
    <location>
        <begin position="114"/>
        <end position="130"/>
    </location>
</feature>